<protein>
    <recommendedName>
        <fullName evidence="5">Reverse transcriptase domain-containing protein</fullName>
    </recommendedName>
</protein>
<organism evidence="3 4">
    <name type="scientific">Dryococelus australis</name>
    <dbReference type="NCBI Taxonomy" id="614101"/>
    <lineage>
        <taxon>Eukaryota</taxon>
        <taxon>Metazoa</taxon>
        <taxon>Ecdysozoa</taxon>
        <taxon>Arthropoda</taxon>
        <taxon>Hexapoda</taxon>
        <taxon>Insecta</taxon>
        <taxon>Pterygota</taxon>
        <taxon>Neoptera</taxon>
        <taxon>Polyneoptera</taxon>
        <taxon>Phasmatodea</taxon>
        <taxon>Verophasmatodea</taxon>
        <taxon>Anareolatae</taxon>
        <taxon>Phasmatidae</taxon>
        <taxon>Eurycanthinae</taxon>
        <taxon>Dryococelus</taxon>
    </lineage>
</organism>
<evidence type="ECO:0008006" key="5">
    <source>
        <dbReference type="Google" id="ProtNLM"/>
    </source>
</evidence>
<sequence length="185" mass="20993">MPFGLINAPSTFAKLMNDTLAGLIGQVCFAYLDDIVFSKTEKHISNLRLVFDKLRAANLKLKPENCNFMSNYLGHEISKDVKEIRQFIGLVGYYRRFIPSFSKIVQPLTELTKKDISFEWNELRENTFAELRKALCDKPVVKCPDISLPFFVTCGSSGTAMGAVLSQKINCSEHPTYYIYFTAPQ</sequence>
<dbReference type="SUPFAM" id="SSF56672">
    <property type="entry name" value="DNA/RNA polymerases"/>
    <property type="match status" value="1"/>
</dbReference>
<dbReference type="InterPro" id="IPR041577">
    <property type="entry name" value="RT_RNaseH_2"/>
</dbReference>
<feature type="domain" description="Reverse transcriptase" evidence="1">
    <location>
        <begin position="1"/>
        <end position="77"/>
    </location>
</feature>
<dbReference type="InterPro" id="IPR043128">
    <property type="entry name" value="Rev_trsase/Diguanyl_cyclase"/>
</dbReference>
<gene>
    <name evidence="3" type="ORF">PR048_023507</name>
</gene>
<dbReference type="EMBL" id="JARBHB010000009">
    <property type="protein sequence ID" value="KAJ8875611.1"/>
    <property type="molecule type" value="Genomic_DNA"/>
</dbReference>
<accession>A0ABQ9GUA8</accession>
<comment type="caution">
    <text evidence="3">The sequence shown here is derived from an EMBL/GenBank/DDBJ whole genome shotgun (WGS) entry which is preliminary data.</text>
</comment>
<dbReference type="PANTHER" id="PTHR33064">
    <property type="entry name" value="POL PROTEIN"/>
    <property type="match status" value="1"/>
</dbReference>
<dbReference type="Gene3D" id="3.30.70.270">
    <property type="match status" value="2"/>
</dbReference>
<evidence type="ECO:0000259" key="1">
    <source>
        <dbReference type="Pfam" id="PF00078"/>
    </source>
</evidence>
<proteinExistence type="predicted"/>
<dbReference type="CDD" id="cd01647">
    <property type="entry name" value="RT_LTR"/>
    <property type="match status" value="1"/>
</dbReference>
<evidence type="ECO:0000313" key="3">
    <source>
        <dbReference type="EMBL" id="KAJ8875611.1"/>
    </source>
</evidence>
<dbReference type="InterPro" id="IPR051320">
    <property type="entry name" value="Viral_Replic_Matur_Polypro"/>
</dbReference>
<name>A0ABQ9GUA8_9NEOP</name>
<dbReference type="InterPro" id="IPR043502">
    <property type="entry name" value="DNA/RNA_pol_sf"/>
</dbReference>
<keyword evidence="4" id="KW-1185">Reference proteome</keyword>
<feature type="domain" description="Reverse transcriptase/retrotransposon-derived protein RNase H-like" evidence="2">
    <location>
        <begin position="120"/>
        <end position="179"/>
    </location>
</feature>
<dbReference type="Pfam" id="PF00078">
    <property type="entry name" value="RVT_1"/>
    <property type="match status" value="1"/>
</dbReference>
<dbReference type="Pfam" id="PF17919">
    <property type="entry name" value="RT_RNaseH_2"/>
    <property type="match status" value="1"/>
</dbReference>
<reference evidence="3 4" key="1">
    <citation type="submission" date="2023-02" db="EMBL/GenBank/DDBJ databases">
        <title>LHISI_Scaffold_Assembly.</title>
        <authorList>
            <person name="Stuart O.P."/>
            <person name="Cleave R."/>
            <person name="Magrath M.J.L."/>
            <person name="Mikheyev A.S."/>
        </authorList>
    </citation>
    <scope>NUCLEOTIDE SEQUENCE [LARGE SCALE GENOMIC DNA]</scope>
    <source>
        <strain evidence="3">Daus_M_001</strain>
        <tissue evidence="3">Leg muscle</tissue>
    </source>
</reference>
<dbReference type="Proteomes" id="UP001159363">
    <property type="component" value="Chromosome 8"/>
</dbReference>
<evidence type="ECO:0000259" key="2">
    <source>
        <dbReference type="Pfam" id="PF17919"/>
    </source>
</evidence>
<dbReference type="PANTHER" id="PTHR33064:SF37">
    <property type="entry name" value="RIBONUCLEASE H"/>
    <property type="match status" value="1"/>
</dbReference>
<evidence type="ECO:0000313" key="4">
    <source>
        <dbReference type="Proteomes" id="UP001159363"/>
    </source>
</evidence>
<dbReference type="InterPro" id="IPR000477">
    <property type="entry name" value="RT_dom"/>
</dbReference>